<keyword evidence="4 5" id="KW-0472">Membrane</keyword>
<feature type="transmembrane region" description="Helical" evidence="5">
    <location>
        <begin position="84"/>
        <end position="109"/>
    </location>
</feature>
<dbReference type="GO" id="GO:0016020">
    <property type="term" value="C:membrane"/>
    <property type="evidence" value="ECO:0007669"/>
    <property type="project" value="UniProtKB-SubCell"/>
</dbReference>
<dbReference type="PANTHER" id="PTHR11785:SF512">
    <property type="entry name" value="SOBREMESA, ISOFORM B"/>
    <property type="match status" value="1"/>
</dbReference>
<proteinExistence type="predicted"/>
<feature type="transmembrane region" description="Helical" evidence="5">
    <location>
        <begin position="129"/>
        <end position="148"/>
    </location>
</feature>
<dbReference type="InterPro" id="IPR050598">
    <property type="entry name" value="AminoAcid_Transporter"/>
</dbReference>
<feature type="transmembrane region" description="Helical" evidence="5">
    <location>
        <begin position="40"/>
        <end position="63"/>
    </location>
</feature>
<evidence type="ECO:0000256" key="2">
    <source>
        <dbReference type="ARBA" id="ARBA00022692"/>
    </source>
</evidence>
<dbReference type="InterPro" id="IPR002293">
    <property type="entry name" value="AA/rel_permease1"/>
</dbReference>
<feature type="transmembrane region" description="Helical" evidence="5">
    <location>
        <begin position="229"/>
        <end position="251"/>
    </location>
</feature>
<dbReference type="Proteomes" id="UP000320042">
    <property type="component" value="Unassembled WGS sequence"/>
</dbReference>
<keyword evidence="3 5" id="KW-1133">Transmembrane helix</keyword>
<dbReference type="RefSeq" id="WP_146382310.1">
    <property type="nucleotide sequence ID" value="NZ_VOEJ01000006.1"/>
</dbReference>
<feature type="transmembrane region" description="Helical" evidence="5">
    <location>
        <begin position="192"/>
        <end position="209"/>
    </location>
</feature>
<evidence type="ECO:0000256" key="3">
    <source>
        <dbReference type="ARBA" id="ARBA00022989"/>
    </source>
</evidence>
<feature type="transmembrane region" description="Helical" evidence="5">
    <location>
        <begin position="392"/>
        <end position="412"/>
    </location>
</feature>
<keyword evidence="7" id="KW-1185">Reference proteome</keyword>
<feature type="transmembrane region" description="Helical" evidence="5">
    <location>
        <begin position="418"/>
        <end position="436"/>
    </location>
</feature>
<dbReference type="PANTHER" id="PTHR11785">
    <property type="entry name" value="AMINO ACID TRANSPORTER"/>
    <property type="match status" value="1"/>
</dbReference>
<dbReference type="OrthoDB" id="9806937at2"/>
<reference evidence="6 7" key="1">
    <citation type="submission" date="2019-07" db="EMBL/GenBank/DDBJ databases">
        <authorList>
            <person name="Kim J."/>
        </authorList>
    </citation>
    <scope>NUCLEOTIDE SEQUENCE [LARGE SCALE GENOMIC DNA]</scope>
    <source>
        <strain evidence="7">dk17</strain>
    </source>
</reference>
<feature type="transmembrane region" description="Helical" evidence="5">
    <location>
        <begin position="155"/>
        <end position="172"/>
    </location>
</feature>
<feature type="transmembrane region" description="Helical" evidence="5">
    <location>
        <begin position="353"/>
        <end position="372"/>
    </location>
</feature>
<name>A0A563U7L8_9SPHI</name>
<comment type="subcellular location">
    <subcellularLocation>
        <location evidence="1">Membrane</location>
        <topology evidence="1">Multi-pass membrane protein</topology>
    </subcellularLocation>
</comment>
<comment type="caution">
    <text evidence="6">The sequence shown here is derived from an EMBL/GenBank/DDBJ whole genome shotgun (WGS) entry which is preliminary data.</text>
</comment>
<sequence>MSIQPRLTRFDLSMIVISLVIGMGIFGSPSDVAVKAGNTWIFFGAWIFGGVVTLCGALTFAEIGARYPATGGFYKVFSYCYHPAFAFMINWVLVISNAASVAAVALLGAEYINPILLPASFQNATGTKLTTIATVLVLYVINFLGIKLSARAQNVLSIFKVVAILILCTAIFKSDATPKAAIAALPANYNMVTAFGLSLVAVFFTYGGYQQTINFGGDIIDAKRNIPKAVFVGIGTVIVLYLAINYAYYAVLGLGGLQQTRTLAAHLAGVIFGATGYKITSILMFVSVLAYVNVNILANPRVYYAMAEDGILPSIFKRVNQRTQVQEFGMSFFVAAALVILFFVGSFSEMLKYVMFFDTIGLSLAAVAIFILRKKTRDMDTSNIYTIKLFPLIPLVFIIAYWFVTINIFITFKDDPYAALWCLAAYVLGLGIYYIGARNKKTASPDN</sequence>
<organism evidence="6 7">
    <name type="scientific">Mucilaginibacter pallidiroseus</name>
    <dbReference type="NCBI Taxonomy" id="2599295"/>
    <lineage>
        <taxon>Bacteria</taxon>
        <taxon>Pseudomonadati</taxon>
        <taxon>Bacteroidota</taxon>
        <taxon>Sphingobacteriia</taxon>
        <taxon>Sphingobacteriales</taxon>
        <taxon>Sphingobacteriaceae</taxon>
        <taxon>Mucilaginibacter</taxon>
    </lineage>
</organism>
<evidence type="ECO:0000313" key="6">
    <source>
        <dbReference type="EMBL" id="TWR27340.1"/>
    </source>
</evidence>
<keyword evidence="2 5" id="KW-0812">Transmembrane</keyword>
<feature type="transmembrane region" description="Helical" evidence="5">
    <location>
        <begin position="12"/>
        <end position="28"/>
    </location>
</feature>
<gene>
    <name evidence="6" type="ORF">FPZ43_12705</name>
</gene>
<feature type="transmembrane region" description="Helical" evidence="5">
    <location>
        <begin position="328"/>
        <end position="347"/>
    </location>
</feature>
<evidence type="ECO:0000256" key="1">
    <source>
        <dbReference type="ARBA" id="ARBA00004141"/>
    </source>
</evidence>
<dbReference type="PIRSF" id="PIRSF006060">
    <property type="entry name" value="AA_transporter"/>
    <property type="match status" value="1"/>
</dbReference>
<evidence type="ECO:0000256" key="5">
    <source>
        <dbReference type="SAM" id="Phobius"/>
    </source>
</evidence>
<protein>
    <submittedName>
        <fullName evidence="6">Amino acid permease</fullName>
    </submittedName>
</protein>
<feature type="transmembrane region" description="Helical" evidence="5">
    <location>
        <begin position="263"/>
        <end position="292"/>
    </location>
</feature>
<evidence type="ECO:0000313" key="7">
    <source>
        <dbReference type="Proteomes" id="UP000320042"/>
    </source>
</evidence>
<dbReference type="Pfam" id="PF13520">
    <property type="entry name" value="AA_permease_2"/>
    <property type="match status" value="1"/>
</dbReference>
<evidence type="ECO:0000256" key="4">
    <source>
        <dbReference type="ARBA" id="ARBA00023136"/>
    </source>
</evidence>
<accession>A0A563U7L8</accession>
<dbReference type="EMBL" id="VOEJ01000006">
    <property type="protein sequence ID" value="TWR27340.1"/>
    <property type="molecule type" value="Genomic_DNA"/>
</dbReference>
<dbReference type="GO" id="GO:0015179">
    <property type="term" value="F:L-amino acid transmembrane transporter activity"/>
    <property type="evidence" value="ECO:0007669"/>
    <property type="project" value="TreeGrafter"/>
</dbReference>
<dbReference type="Gene3D" id="1.20.1740.10">
    <property type="entry name" value="Amino acid/polyamine transporter I"/>
    <property type="match status" value="1"/>
</dbReference>
<dbReference type="AlphaFoldDB" id="A0A563U7L8"/>